<feature type="region of interest" description="Disordered" evidence="1">
    <location>
        <begin position="1"/>
        <end position="38"/>
    </location>
</feature>
<reference evidence="3" key="1">
    <citation type="submission" date="2021-01" db="EMBL/GenBank/DDBJ databases">
        <title>Adiantum capillus-veneris genome.</title>
        <authorList>
            <person name="Fang Y."/>
            <person name="Liao Q."/>
        </authorList>
    </citation>
    <scope>NUCLEOTIDE SEQUENCE</scope>
    <source>
        <strain evidence="3">H3</strain>
        <tissue evidence="3">Leaf</tissue>
    </source>
</reference>
<dbReference type="EMBL" id="JABFUD020000002">
    <property type="protein sequence ID" value="KAI5083720.1"/>
    <property type="molecule type" value="Genomic_DNA"/>
</dbReference>
<evidence type="ECO:0000313" key="3">
    <source>
        <dbReference type="EMBL" id="KAI5083720.1"/>
    </source>
</evidence>
<dbReference type="EMBL" id="JABFUD020000002">
    <property type="protein sequence ID" value="KAI5083178.1"/>
    <property type="molecule type" value="Genomic_DNA"/>
</dbReference>
<evidence type="ECO:0000256" key="1">
    <source>
        <dbReference type="SAM" id="MobiDB-lite"/>
    </source>
</evidence>
<evidence type="ECO:0000313" key="2">
    <source>
        <dbReference type="EMBL" id="KAI5083178.1"/>
    </source>
</evidence>
<dbReference type="AlphaFoldDB" id="A0A9D4VCV9"/>
<accession>A0A9D4VCV9</accession>
<name>A0A9D4VCV9_ADICA</name>
<evidence type="ECO:0008006" key="5">
    <source>
        <dbReference type="Google" id="ProtNLM"/>
    </source>
</evidence>
<dbReference type="Proteomes" id="UP000886520">
    <property type="component" value="Chromosome 3"/>
</dbReference>
<keyword evidence="4" id="KW-1185">Reference proteome</keyword>
<feature type="compositionally biased region" description="Acidic residues" evidence="1">
    <location>
        <begin position="23"/>
        <end position="38"/>
    </location>
</feature>
<comment type="caution">
    <text evidence="3">The sequence shown here is derived from an EMBL/GenBank/DDBJ whole genome shotgun (WGS) entry which is preliminary data.</text>
</comment>
<evidence type="ECO:0000313" key="4">
    <source>
        <dbReference type="Proteomes" id="UP000886520"/>
    </source>
</evidence>
<organism evidence="3 4">
    <name type="scientific">Adiantum capillus-veneris</name>
    <name type="common">Maidenhair fern</name>
    <dbReference type="NCBI Taxonomy" id="13818"/>
    <lineage>
        <taxon>Eukaryota</taxon>
        <taxon>Viridiplantae</taxon>
        <taxon>Streptophyta</taxon>
        <taxon>Embryophyta</taxon>
        <taxon>Tracheophyta</taxon>
        <taxon>Polypodiopsida</taxon>
        <taxon>Polypodiidae</taxon>
        <taxon>Polypodiales</taxon>
        <taxon>Pteridineae</taxon>
        <taxon>Pteridaceae</taxon>
        <taxon>Vittarioideae</taxon>
        <taxon>Adiantum</taxon>
    </lineage>
</organism>
<sequence>MALITLSLHEQHPDDITQGITSCEEEEEEQEQEEEDCDEIPCHRIYDNTAISHASLRSHLHRLRKRISKTHVPWRRSPHKLSPQAILLLGEAAATSSTSTSSPSYNIDPADAPLYAELESLRELIPPQPPKLQDAEERSPPACLITRALDYLDHMKREIRNLHESIHHLETFAQYSCSNYLGSASYMDYNESGLVTVEHACQRLQITCPCSIQT</sequence>
<protein>
    <recommendedName>
        <fullName evidence="5">BHLH domain-containing protein</fullName>
    </recommendedName>
</protein>
<proteinExistence type="predicted"/>
<gene>
    <name evidence="2" type="ORF">GOP47_0002921</name>
    <name evidence="3" type="ORF">GOP47_0003463</name>
</gene>